<feature type="non-terminal residue" evidence="1">
    <location>
        <position position="97"/>
    </location>
</feature>
<evidence type="ECO:0000313" key="1">
    <source>
        <dbReference type="EMBL" id="SVE52006.1"/>
    </source>
</evidence>
<reference evidence="1" key="1">
    <citation type="submission" date="2018-05" db="EMBL/GenBank/DDBJ databases">
        <authorList>
            <person name="Lanie J.A."/>
            <person name="Ng W.-L."/>
            <person name="Kazmierczak K.M."/>
            <person name="Andrzejewski T.M."/>
            <person name="Davidsen T.M."/>
            <person name="Wayne K.J."/>
            <person name="Tettelin H."/>
            <person name="Glass J.I."/>
            <person name="Rusch D."/>
            <person name="Podicherti R."/>
            <person name="Tsui H.-C.T."/>
            <person name="Winkler M.E."/>
        </authorList>
    </citation>
    <scope>NUCLEOTIDE SEQUENCE</scope>
</reference>
<organism evidence="1">
    <name type="scientific">marine metagenome</name>
    <dbReference type="NCBI Taxonomy" id="408172"/>
    <lineage>
        <taxon>unclassified sequences</taxon>
        <taxon>metagenomes</taxon>
        <taxon>ecological metagenomes</taxon>
    </lineage>
</organism>
<protein>
    <submittedName>
        <fullName evidence="1">Uncharacterized protein</fullName>
    </submittedName>
</protein>
<name>A0A383E5B8_9ZZZZ</name>
<accession>A0A383E5B8</accession>
<sequence length="97" mass="11962">MRVLVKENLVCSNYLETMILKTDWTDRERFYSLRRQLRQQAEKLSRSWSSLPEREDRLREKILDTSAEDLQAWRIWLEWEKSRSRPSFGRFQRGVIR</sequence>
<dbReference type="AlphaFoldDB" id="A0A383E5B8"/>
<dbReference type="EMBL" id="UINC01222994">
    <property type="protein sequence ID" value="SVE52006.1"/>
    <property type="molecule type" value="Genomic_DNA"/>
</dbReference>
<proteinExistence type="predicted"/>
<gene>
    <name evidence="1" type="ORF">METZ01_LOCUS504860</name>
</gene>